<comment type="caution">
    <text evidence="3">The sequence shown here is derived from an EMBL/GenBank/DDBJ whole genome shotgun (WGS) entry which is preliminary data.</text>
</comment>
<sequence length="294" mass="32450">MTYMMPPIVDMRLRPPIPAWTRGSVFRTAMHYPRKMISFKGARSAWLEDLDILFEEMDSSSIRYGVLIGRASSGAGNLGGVENREIVEAVNTYPDRFLGFLGVDLDDIDGGLAEIREFASEANIKGVSIEPGSAREPRWSDDPSLDPVYQAALEHDLPVSISLSGLLSVLGGHDITWSSPVSIQRVAQKYPDLKIIVSHAAWPYAAEMVVVAMACPNIYVSPDLYAATKDMICADTYVKGANMFLENQTLFGSAYPVKDIQEAVRDFLDMGWRQDIIPKILYGNAAKLLKLDLG</sequence>
<evidence type="ECO:0000313" key="3">
    <source>
        <dbReference type="EMBL" id="MCT8971496.1"/>
    </source>
</evidence>
<dbReference type="EMBL" id="JALIDZ010000003">
    <property type="protein sequence ID" value="MCT8971496.1"/>
    <property type="molecule type" value="Genomic_DNA"/>
</dbReference>
<reference evidence="3 4" key="1">
    <citation type="submission" date="2022-04" db="EMBL/GenBank/DDBJ databases">
        <authorList>
            <person name="Ye Y.-Q."/>
            <person name="Du Z.-J."/>
        </authorList>
    </citation>
    <scope>NUCLEOTIDE SEQUENCE [LARGE SCALE GENOMIC DNA]</scope>
    <source>
        <strain evidence="3 4">A6E488</strain>
    </source>
</reference>
<keyword evidence="1" id="KW-0456">Lyase</keyword>
<dbReference type="Proteomes" id="UP001320898">
    <property type="component" value="Unassembled WGS sequence"/>
</dbReference>
<dbReference type="InterPro" id="IPR006680">
    <property type="entry name" value="Amidohydro-rel"/>
</dbReference>
<dbReference type="Gene3D" id="3.20.20.140">
    <property type="entry name" value="Metal-dependent hydrolases"/>
    <property type="match status" value="1"/>
</dbReference>
<name>A0AAW5QTS9_9HYPH</name>
<evidence type="ECO:0000259" key="2">
    <source>
        <dbReference type="Pfam" id="PF04909"/>
    </source>
</evidence>
<accession>A0AAW5QTS9</accession>
<dbReference type="AlphaFoldDB" id="A0AAW5QTS9"/>
<dbReference type="InterPro" id="IPR032465">
    <property type="entry name" value="ACMSD"/>
</dbReference>
<evidence type="ECO:0000313" key="4">
    <source>
        <dbReference type="Proteomes" id="UP001320898"/>
    </source>
</evidence>
<dbReference type="Pfam" id="PF04909">
    <property type="entry name" value="Amidohydro_2"/>
    <property type="match status" value="1"/>
</dbReference>
<proteinExistence type="predicted"/>
<dbReference type="PANTHER" id="PTHR21240">
    <property type="entry name" value="2-AMINO-3-CARBOXYLMUCONATE-6-SEMIALDEHYDE DECARBOXYLASE"/>
    <property type="match status" value="1"/>
</dbReference>
<dbReference type="GO" id="GO:0016831">
    <property type="term" value="F:carboxy-lyase activity"/>
    <property type="evidence" value="ECO:0007669"/>
    <property type="project" value="InterPro"/>
</dbReference>
<dbReference type="SUPFAM" id="SSF51556">
    <property type="entry name" value="Metallo-dependent hydrolases"/>
    <property type="match status" value="1"/>
</dbReference>
<dbReference type="InterPro" id="IPR032466">
    <property type="entry name" value="Metal_Hydrolase"/>
</dbReference>
<protein>
    <submittedName>
        <fullName evidence="3">Amidohydrolase family protein</fullName>
    </submittedName>
</protein>
<dbReference type="GO" id="GO:0016787">
    <property type="term" value="F:hydrolase activity"/>
    <property type="evidence" value="ECO:0007669"/>
    <property type="project" value="InterPro"/>
</dbReference>
<dbReference type="RefSeq" id="WP_261615077.1">
    <property type="nucleotide sequence ID" value="NZ_JALIDZ010000003.1"/>
</dbReference>
<gene>
    <name evidence="3" type="ORF">MUB46_06495</name>
</gene>
<feature type="domain" description="Amidohydrolase-related" evidence="2">
    <location>
        <begin position="81"/>
        <end position="291"/>
    </location>
</feature>
<organism evidence="3 4">
    <name type="scientific">Microbaculum marinisediminis</name>
    <dbReference type="NCBI Taxonomy" id="2931392"/>
    <lineage>
        <taxon>Bacteria</taxon>
        <taxon>Pseudomonadati</taxon>
        <taxon>Pseudomonadota</taxon>
        <taxon>Alphaproteobacteria</taxon>
        <taxon>Hyphomicrobiales</taxon>
        <taxon>Tepidamorphaceae</taxon>
        <taxon>Microbaculum</taxon>
    </lineage>
</organism>
<keyword evidence="4" id="KW-1185">Reference proteome</keyword>
<evidence type="ECO:0000256" key="1">
    <source>
        <dbReference type="ARBA" id="ARBA00023239"/>
    </source>
</evidence>